<proteinExistence type="predicted"/>
<keyword evidence="1" id="KW-1133">Transmembrane helix</keyword>
<dbReference type="PIRSF" id="PIRSF031509">
    <property type="entry name" value="Cell_wall_LiaF/YvqF"/>
    <property type="match status" value="1"/>
</dbReference>
<keyword evidence="5" id="KW-1185">Reference proteome</keyword>
<feature type="domain" description="DUF7649" evidence="3">
    <location>
        <begin position="10"/>
        <end position="90"/>
    </location>
</feature>
<dbReference type="Pfam" id="PF24661">
    <property type="entry name" value="DUF7649"/>
    <property type="match status" value="1"/>
</dbReference>
<sequence>MLNRLNTDKISWVLIIGLLLLVFEISFFNGEVIFPLLFQIACIYFGRKRMPKTSGKLIFWFGVITLVITIFNTIAFKFFLIAIMIYIIIQFAESKKNPERIKPKVNDTIYQGEEEVFTKKSNFQNTWFGHQQTPEHVYEWDDINVQGGFGDNIIDLSYTVLPKGTSIISIRKIIGNVRILVPYDVEVSIHHTVMAGKVKVFEHQVPKVINQSIQFQTAQYEQSSQNVKIITSMFVGDIEVKRV</sequence>
<name>A0ABS2NJ56_9BACI</name>
<keyword evidence="1" id="KW-0812">Transmembrane</keyword>
<dbReference type="InterPro" id="IPR056066">
    <property type="entry name" value="DUF7649"/>
</dbReference>
<dbReference type="InterPro" id="IPR024425">
    <property type="entry name" value="LiaF-like_C"/>
</dbReference>
<dbReference type="EMBL" id="JAFBDZ010000006">
    <property type="protein sequence ID" value="MBM7587886.1"/>
    <property type="molecule type" value="Genomic_DNA"/>
</dbReference>
<protein>
    <submittedName>
        <fullName evidence="4">Lia operon protein LiaF</fullName>
    </submittedName>
</protein>
<dbReference type="NCBIfam" id="NF040535">
    <property type="entry name" value="LiaF_C_term"/>
    <property type="match status" value="1"/>
</dbReference>
<organism evidence="4 5">
    <name type="scientific">Rossellomorea pakistanensis</name>
    <dbReference type="NCBI Taxonomy" id="992288"/>
    <lineage>
        <taxon>Bacteria</taxon>
        <taxon>Bacillati</taxon>
        <taxon>Bacillota</taxon>
        <taxon>Bacilli</taxon>
        <taxon>Bacillales</taxon>
        <taxon>Bacillaceae</taxon>
        <taxon>Rossellomorea</taxon>
    </lineage>
</organism>
<feature type="domain" description="Cell wall-active antibiotics response LiaF-like C-terminal" evidence="2">
    <location>
        <begin position="127"/>
        <end position="240"/>
    </location>
</feature>
<feature type="transmembrane region" description="Helical" evidence="1">
    <location>
        <begin position="12"/>
        <end position="45"/>
    </location>
</feature>
<dbReference type="InterPro" id="IPR016975">
    <property type="entry name" value="Cell_wall_LiaF"/>
</dbReference>
<feature type="transmembrane region" description="Helical" evidence="1">
    <location>
        <begin position="57"/>
        <end position="89"/>
    </location>
</feature>
<reference evidence="4 5" key="1">
    <citation type="submission" date="2021-01" db="EMBL/GenBank/DDBJ databases">
        <title>Genomic Encyclopedia of Type Strains, Phase IV (KMG-IV): sequencing the most valuable type-strain genomes for metagenomic binning, comparative biology and taxonomic classification.</title>
        <authorList>
            <person name="Goeker M."/>
        </authorList>
    </citation>
    <scope>NUCLEOTIDE SEQUENCE [LARGE SCALE GENOMIC DNA]</scope>
    <source>
        <strain evidence="4 5">DSM 24834</strain>
    </source>
</reference>
<evidence type="ECO:0000256" key="1">
    <source>
        <dbReference type="SAM" id="Phobius"/>
    </source>
</evidence>
<evidence type="ECO:0000259" key="3">
    <source>
        <dbReference type="Pfam" id="PF24661"/>
    </source>
</evidence>
<evidence type="ECO:0000313" key="4">
    <source>
        <dbReference type="EMBL" id="MBM7587886.1"/>
    </source>
</evidence>
<dbReference type="Proteomes" id="UP001646157">
    <property type="component" value="Unassembled WGS sequence"/>
</dbReference>
<dbReference type="Pfam" id="PF09922">
    <property type="entry name" value="LiaF-like_C"/>
    <property type="match status" value="1"/>
</dbReference>
<gene>
    <name evidence="4" type="ORF">JOC86_004461</name>
</gene>
<evidence type="ECO:0000313" key="5">
    <source>
        <dbReference type="Proteomes" id="UP001646157"/>
    </source>
</evidence>
<accession>A0ABS2NJ56</accession>
<comment type="caution">
    <text evidence="4">The sequence shown here is derived from an EMBL/GenBank/DDBJ whole genome shotgun (WGS) entry which is preliminary data.</text>
</comment>
<dbReference type="InterPro" id="IPR047793">
    <property type="entry name" value="LiaF_C"/>
</dbReference>
<evidence type="ECO:0000259" key="2">
    <source>
        <dbReference type="Pfam" id="PF09922"/>
    </source>
</evidence>
<dbReference type="RefSeq" id="WP_205175064.1">
    <property type="nucleotide sequence ID" value="NZ_JAFBDZ010000006.1"/>
</dbReference>
<keyword evidence="1" id="KW-0472">Membrane</keyword>